<sequence>MGSILQELALHLLTNFREQGRCGVHESMGSLTIYSNLDRMRGGLDLDWKCSLLSHLCREGLREPEEQLELRVVWRLPGQLDAKGELEPLLGAGAEQRVEIARGVPTDTSDGIQETSLPPVSKV</sequence>
<dbReference type="AlphaFoldDB" id="L9JED2"/>
<dbReference type="InParanoid" id="L9JED2"/>
<feature type="compositionally biased region" description="Polar residues" evidence="1">
    <location>
        <begin position="106"/>
        <end position="123"/>
    </location>
</feature>
<dbReference type="EMBL" id="KB321011">
    <property type="protein sequence ID" value="ELW48955.1"/>
    <property type="molecule type" value="Genomic_DNA"/>
</dbReference>
<reference evidence="3" key="2">
    <citation type="journal article" date="2013" name="Nat. Commun.">
        <title>Genome of the Chinese tree shrew.</title>
        <authorList>
            <person name="Fan Y."/>
            <person name="Huang Z.Y."/>
            <person name="Cao C.C."/>
            <person name="Chen C.S."/>
            <person name="Chen Y.X."/>
            <person name="Fan D.D."/>
            <person name="He J."/>
            <person name="Hou H.L."/>
            <person name="Hu L."/>
            <person name="Hu X.T."/>
            <person name="Jiang X.T."/>
            <person name="Lai R."/>
            <person name="Lang Y.S."/>
            <person name="Liang B."/>
            <person name="Liao S.G."/>
            <person name="Mu D."/>
            <person name="Ma Y.Y."/>
            <person name="Niu Y.Y."/>
            <person name="Sun X.Q."/>
            <person name="Xia J.Q."/>
            <person name="Xiao J."/>
            <person name="Xiong Z.Q."/>
            <person name="Xu L."/>
            <person name="Yang L."/>
            <person name="Zhang Y."/>
            <person name="Zhao W."/>
            <person name="Zhao X.D."/>
            <person name="Zheng Y.T."/>
            <person name="Zhou J.M."/>
            <person name="Zhu Y.B."/>
            <person name="Zhang G.J."/>
            <person name="Wang J."/>
            <person name="Yao Y.G."/>
        </authorList>
    </citation>
    <scope>NUCLEOTIDE SEQUENCE [LARGE SCALE GENOMIC DNA]</scope>
</reference>
<dbReference type="Proteomes" id="UP000011518">
    <property type="component" value="Unassembled WGS sequence"/>
</dbReference>
<accession>L9JED2</accession>
<reference evidence="3" key="1">
    <citation type="submission" date="2012-07" db="EMBL/GenBank/DDBJ databases">
        <title>Genome of the Chinese tree shrew, a rising model animal genetically related to primates.</title>
        <authorList>
            <person name="Zhang G."/>
            <person name="Fan Y."/>
            <person name="Yao Y."/>
            <person name="Huang Z."/>
        </authorList>
    </citation>
    <scope>NUCLEOTIDE SEQUENCE [LARGE SCALE GENOMIC DNA]</scope>
</reference>
<evidence type="ECO:0000313" key="3">
    <source>
        <dbReference type="Proteomes" id="UP000011518"/>
    </source>
</evidence>
<name>L9JED2_TUPCH</name>
<organism evidence="2 3">
    <name type="scientific">Tupaia chinensis</name>
    <name type="common">Chinese tree shrew</name>
    <name type="synonym">Tupaia belangeri chinensis</name>
    <dbReference type="NCBI Taxonomy" id="246437"/>
    <lineage>
        <taxon>Eukaryota</taxon>
        <taxon>Metazoa</taxon>
        <taxon>Chordata</taxon>
        <taxon>Craniata</taxon>
        <taxon>Vertebrata</taxon>
        <taxon>Euteleostomi</taxon>
        <taxon>Mammalia</taxon>
        <taxon>Eutheria</taxon>
        <taxon>Euarchontoglires</taxon>
        <taxon>Scandentia</taxon>
        <taxon>Tupaiidae</taxon>
        <taxon>Tupaia</taxon>
    </lineage>
</organism>
<feature type="region of interest" description="Disordered" evidence="1">
    <location>
        <begin position="102"/>
        <end position="123"/>
    </location>
</feature>
<proteinExistence type="predicted"/>
<evidence type="ECO:0000313" key="2">
    <source>
        <dbReference type="EMBL" id="ELW48955.1"/>
    </source>
</evidence>
<evidence type="ECO:0000256" key="1">
    <source>
        <dbReference type="SAM" id="MobiDB-lite"/>
    </source>
</evidence>
<gene>
    <name evidence="2" type="ORF">TREES_T100016269</name>
</gene>
<protein>
    <submittedName>
        <fullName evidence="2">Uncharacterized protein</fullName>
    </submittedName>
</protein>
<keyword evidence="3" id="KW-1185">Reference proteome</keyword>